<evidence type="ECO:0000256" key="5">
    <source>
        <dbReference type="SAM" id="Phobius"/>
    </source>
</evidence>
<feature type="transmembrane region" description="Helical" evidence="5">
    <location>
        <begin position="466"/>
        <end position="488"/>
    </location>
</feature>
<evidence type="ECO:0000256" key="2">
    <source>
        <dbReference type="ARBA" id="ARBA00022692"/>
    </source>
</evidence>
<evidence type="ECO:0000256" key="1">
    <source>
        <dbReference type="ARBA" id="ARBA00004141"/>
    </source>
</evidence>
<dbReference type="GO" id="GO:0005886">
    <property type="term" value="C:plasma membrane"/>
    <property type="evidence" value="ECO:0007669"/>
    <property type="project" value="TreeGrafter"/>
</dbReference>
<feature type="transmembrane region" description="Helical" evidence="5">
    <location>
        <begin position="175"/>
        <end position="197"/>
    </location>
</feature>
<feature type="transmembrane region" description="Helical" evidence="5">
    <location>
        <begin position="344"/>
        <end position="365"/>
    </location>
</feature>
<feature type="transmembrane region" description="Helical" evidence="5">
    <location>
        <begin position="53"/>
        <end position="74"/>
    </location>
</feature>
<organism evidence="7 8">
    <name type="scientific">Zasmidium cellare ATCC 36951</name>
    <dbReference type="NCBI Taxonomy" id="1080233"/>
    <lineage>
        <taxon>Eukaryota</taxon>
        <taxon>Fungi</taxon>
        <taxon>Dikarya</taxon>
        <taxon>Ascomycota</taxon>
        <taxon>Pezizomycotina</taxon>
        <taxon>Dothideomycetes</taxon>
        <taxon>Dothideomycetidae</taxon>
        <taxon>Mycosphaerellales</taxon>
        <taxon>Mycosphaerellaceae</taxon>
        <taxon>Zasmidium</taxon>
    </lineage>
</organism>
<dbReference type="GeneID" id="54569743"/>
<keyword evidence="3 5" id="KW-1133">Transmembrane helix</keyword>
<dbReference type="Gene3D" id="1.20.1250.20">
    <property type="entry name" value="MFS general substrate transporter like domains"/>
    <property type="match status" value="1"/>
</dbReference>
<dbReference type="PROSITE" id="PS50850">
    <property type="entry name" value="MFS"/>
    <property type="match status" value="1"/>
</dbReference>
<feature type="transmembrane region" description="Helical" evidence="5">
    <location>
        <begin position="301"/>
        <end position="324"/>
    </location>
</feature>
<reference evidence="7" key="1">
    <citation type="journal article" date="2020" name="Stud. Mycol.">
        <title>101 Dothideomycetes genomes: a test case for predicting lifestyles and emergence of pathogens.</title>
        <authorList>
            <person name="Haridas S."/>
            <person name="Albert R."/>
            <person name="Binder M."/>
            <person name="Bloem J."/>
            <person name="Labutti K."/>
            <person name="Salamov A."/>
            <person name="Andreopoulos B."/>
            <person name="Baker S."/>
            <person name="Barry K."/>
            <person name="Bills G."/>
            <person name="Bluhm B."/>
            <person name="Cannon C."/>
            <person name="Castanera R."/>
            <person name="Culley D."/>
            <person name="Daum C."/>
            <person name="Ezra D."/>
            <person name="Gonzalez J."/>
            <person name="Henrissat B."/>
            <person name="Kuo A."/>
            <person name="Liang C."/>
            <person name="Lipzen A."/>
            <person name="Lutzoni F."/>
            <person name="Magnuson J."/>
            <person name="Mondo S."/>
            <person name="Nolan M."/>
            <person name="Ohm R."/>
            <person name="Pangilinan J."/>
            <person name="Park H.-J."/>
            <person name="Ramirez L."/>
            <person name="Alfaro M."/>
            <person name="Sun H."/>
            <person name="Tritt A."/>
            <person name="Yoshinaga Y."/>
            <person name="Zwiers L.-H."/>
            <person name="Turgeon B."/>
            <person name="Goodwin S."/>
            <person name="Spatafora J."/>
            <person name="Crous P."/>
            <person name="Grigoriev I."/>
        </authorList>
    </citation>
    <scope>NUCLEOTIDE SEQUENCE</scope>
    <source>
        <strain evidence="7">ATCC 36951</strain>
    </source>
</reference>
<keyword evidence="8" id="KW-1185">Reference proteome</keyword>
<evidence type="ECO:0000313" key="8">
    <source>
        <dbReference type="Proteomes" id="UP000799537"/>
    </source>
</evidence>
<sequence length="512" mass="56361">MADTTQFPPGTLYLERILDAHNAEVVLHPIPSTYVNDPLNWPKWYKAVNFTLVCYYTLMVFVAIDIGTVIYGQLNEDLGISFEVCNISFGVNTAGLAVGCILFIPFALKFGRRPVYLMSIAVSLATCIWQGKMQTSGDLLGSNLVAGLAGATAETICQMTIADIFFVHQRGAANAVYLFMVNVGAFLSLIPAGYIAASQGWRWIWWWSSILLGICLLLFFFFYEDTKYTPMTYGVRPPENGDVEESFSAPDEDLKGLPQVTATSSRNLDSSIPRKPYLQRLALVNNTPGWHTFFCHTYQPFIILATLPAITFSALTYGSLLAWFSMVVTTYSVYFTMPPYNFGSAGIGLMNLPPFIGGLIGSIFAGLATDRLWTALPGVIIMPFSLLWLGFSTADGNAWIVPAVALGFFGFGFVVLGDVALTYAMDSYTDIVGDAFIGIVFVRNVFATIIATTLTQWTDGIGLKNVFIMGTVLGLALSLLTIPMMIWGKRLRVWTKDRYGVYAARQYASRAD</sequence>
<evidence type="ECO:0000313" key="7">
    <source>
        <dbReference type="EMBL" id="KAF2169063.1"/>
    </source>
</evidence>
<dbReference type="InterPro" id="IPR036259">
    <property type="entry name" value="MFS_trans_sf"/>
</dbReference>
<feature type="transmembrane region" description="Helical" evidence="5">
    <location>
        <begin position="435"/>
        <end position="454"/>
    </location>
</feature>
<dbReference type="Pfam" id="PF07690">
    <property type="entry name" value="MFS_1"/>
    <property type="match status" value="1"/>
</dbReference>
<evidence type="ECO:0000256" key="3">
    <source>
        <dbReference type="ARBA" id="ARBA00022989"/>
    </source>
</evidence>
<evidence type="ECO:0000256" key="4">
    <source>
        <dbReference type="ARBA" id="ARBA00023136"/>
    </source>
</evidence>
<dbReference type="InterPro" id="IPR020846">
    <property type="entry name" value="MFS_dom"/>
</dbReference>
<dbReference type="SUPFAM" id="SSF103473">
    <property type="entry name" value="MFS general substrate transporter"/>
    <property type="match status" value="1"/>
</dbReference>
<keyword evidence="2 5" id="KW-0812">Transmembrane</keyword>
<dbReference type="EMBL" id="ML993589">
    <property type="protein sequence ID" value="KAF2169063.1"/>
    <property type="molecule type" value="Genomic_DNA"/>
</dbReference>
<keyword evidence="4 5" id="KW-0472">Membrane</keyword>
<feature type="transmembrane region" description="Helical" evidence="5">
    <location>
        <begin position="372"/>
        <end position="391"/>
    </location>
</feature>
<feature type="domain" description="Major facilitator superfamily (MFS) profile" evidence="6">
    <location>
        <begin position="49"/>
        <end position="489"/>
    </location>
</feature>
<dbReference type="PANTHER" id="PTHR23502:SF50">
    <property type="entry name" value="TRANSPORTER, PUTATIVE (AFU_ORTHOLOGUE AFUA_5G00430)-RELATED"/>
    <property type="match status" value="1"/>
</dbReference>
<accession>A0A6A6CQU8</accession>
<proteinExistence type="predicted"/>
<dbReference type="OrthoDB" id="5215911at2759"/>
<feature type="transmembrane region" description="Helical" evidence="5">
    <location>
        <begin position="397"/>
        <end position="423"/>
    </location>
</feature>
<comment type="subcellular location">
    <subcellularLocation>
        <location evidence="1">Membrane</location>
        <topology evidence="1">Multi-pass membrane protein</topology>
    </subcellularLocation>
</comment>
<feature type="transmembrane region" description="Helical" evidence="5">
    <location>
        <begin position="203"/>
        <end position="223"/>
    </location>
</feature>
<protein>
    <recommendedName>
        <fullName evidence="6">Major facilitator superfamily (MFS) profile domain-containing protein</fullName>
    </recommendedName>
</protein>
<dbReference type="InterPro" id="IPR011701">
    <property type="entry name" value="MFS"/>
</dbReference>
<name>A0A6A6CQU8_ZASCE</name>
<feature type="transmembrane region" description="Helical" evidence="5">
    <location>
        <begin position="86"/>
        <end position="108"/>
    </location>
</feature>
<evidence type="ECO:0000259" key="6">
    <source>
        <dbReference type="PROSITE" id="PS50850"/>
    </source>
</evidence>
<dbReference type="GO" id="GO:0022857">
    <property type="term" value="F:transmembrane transporter activity"/>
    <property type="evidence" value="ECO:0007669"/>
    <property type="project" value="InterPro"/>
</dbReference>
<dbReference type="AlphaFoldDB" id="A0A6A6CQU8"/>
<dbReference type="PANTHER" id="PTHR23502">
    <property type="entry name" value="MAJOR FACILITATOR SUPERFAMILY"/>
    <property type="match status" value="1"/>
</dbReference>
<dbReference type="Proteomes" id="UP000799537">
    <property type="component" value="Unassembled WGS sequence"/>
</dbReference>
<dbReference type="RefSeq" id="XP_033669952.1">
    <property type="nucleotide sequence ID" value="XM_033816471.1"/>
</dbReference>
<gene>
    <name evidence="7" type="ORF">M409DRAFT_65359</name>
</gene>